<feature type="domain" description="Disease resistance protein At4g27190-like leucine-rich repeats" evidence="3">
    <location>
        <begin position="208"/>
        <end position="310"/>
    </location>
</feature>
<dbReference type="InterPro" id="IPR057135">
    <property type="entry name" value="At4g27190-like_LRR"/>
</dbReference>
<dbReference type="InterPro" id="IPR050905">
    <property type="entry name" value="Plant_NBS-LRR"/>
</dbReference>
<evidence type="ECO:0000259" key="3">
    <source>
        <dbReference type="Pfam" id="PF23247"/>
    </source>
</evidence>
<feature type="domain" description="Disease resistance protein At4g27190-like leucine-rich repeats" evidence="3">
    <location>
        <begin position="150"/>
        <end position="196"/>
    </location>
</feature>
<feature type="compositionally biased region" description="Low complexity" evidence="2">
    <location>
        <begin position="120"/>
        <end position="133"/>
    </location>
</feature>
<dbReference type="Pfam" id="PF23247">
    <property type="entry name" value="LRR_RPS2"/>
    <property type="match status" value="3"/>
</dbReference>
<accession>A0AAU9NBN8</accession>
<protein>
    <recommendedName>
        <fullName evidence="3">Disease resistance protein At4g27190-like leucine-rich repeats domain-containing protein</fullName>
    </recommendedName>
</protein>
<gene>
    <name evidence="4" type="ORF">LVIROSA_LOCUS22381</name>
</gene>
<feature type="region of interest" description="Disordered" evidence="2">
    <location>
        <begin position="113"/>
        <end position="133"/>
    </location>
</feature>
<sequence length="475" mass="54219">MDNMNHVWKCNWNKFLILQEQKSEPSFHNLTTIHMSSCASIKYLFSPLMAKLLSNLKNVNIAICDAIEEVVSNRDGEDEEDTRSIPKSTTLFPYLDFLTLACLRNLKYIGGGGAKHRSNESSSNNTTTRTTVSNESKVDGVSWSLCQYPREISIVECDSLSSVIPYYALRHMQKLEVLKIESCKLVKEVFEGNGGTQRLNNVILLQLPKLKKLKIKDCDLVEHIFTFSALGSLIQLEELMIEDCKEMEVIIKEEHGEKTTESNVVVFPRLKSIALVNLPYLQGFFLGMNEFRWPFLDNVTIRDCPEMTVFTRGRSMAPQLKSIQRSLGKDIDECDLNFHQTPLRSLGNTSEVIPLSVHDENKIHLENDVSIKKIIPWSVLQKLQMVKEIHVWSCNLVEEVFEALEGTNSGSGESQTVVNLPNLTKVELVFLQNLRSNKITRGIHRRYHILKIMMMPNGNIALDYKFRSLLLPRIV</sequence>
<dbReference type="Proteomes" id="UP001157418">
    <property type="component" value="Unassembled WGS sequence"/>
</dbReference>
<evidence type="ECO:0000256" key="2">
    <source>
        <dbReference type="SAM" id="MobiDB-lite"/>
    </source>
</evidence>
<name>A0AAU9NBN8_9ASTR</name>
<dbReference type="InterPro" id="IPR032675">
    <property type="entry name" value="LRR_dom_sf"/>
</dbReference>
<evidence type="ECO:0000313" key="4">
    <source>
        <dbReference type="EMBL" id="CAH1435986.1"/>
    </source>
</evidence>
<dbReference type="SUPFAM" id="SSF52047">
    <property type="entry name" value="RNI-like"/>
    <property type="match status" value="1"/>
</dbReference>
<dbReference type="PANTHER" id="PTHR33463:SF134">
    <property type="entry name" value="LEUCINE-RICH REPEAT DOMAIN, L DOMAIN-LIKE PROTEIN-RELATED"/>
    <property type="match status" value="1"/>
</dbReference>
<dbReference type="SUPFAM" id="SSF52058">
    <property type="entry name" value="L domain-like"/>
    <property type="match status" value="1"/>
</dbReference>
<keyword evidence="1" id="KW-0611">Plant defense</keyword>
<evidence type="ECO:0000313" key="5">
    <source>
        <dbReference type="Proteomes" id="UP001157418"/>
    </source>
</evidence>
<comment type="caution">
    <text evidence="4">The sequence shown here is derived from an EMBL/GenBank/DDBJ whole genome shotgun (WGS) entry which is preliminary data.</text>
</comment>
<reference evidence="4 5" key="1">
    <citation type="submission" date="2022-01" db="EMBL/GenBank/DDBJ databases">
        <authorList>
            <person name="Xiong W."/>
            <person name="Schranz E."/>
        </authorList>
    </citation>
    <scope>NUCLEOTIDE SEQUENCE [LARGE SCALE GENOMIC DNA]</scope>
</reference>
<dbReference type="EMBL" id="CAKMRJ010004445">
    <property type="protein sequence ID" value="CAH1435986.1"/>
    <property type="molecule type" value="Genomic_DNA"/>
</dbReference>
<feature type="domain" description="Disease resistance protein At4g27190-like leucine-rich repeats" evidence="3">
    <location>
        <begin position="19"/>
        <end position="109"/>
    </location>
</feature>
<proteinExistence type="predicted"/>
<evidence type="ECO:0000256" key="1">
    <source>
        <dbReference type="ARBA" id="ARBA00022821"/>
    </source>
</evidence>
<dbReference type="AlphaFoldDB" id="A0AAU9NBN8"/>
<dbReference type="PANTHER" id="PTHR33463">
    <property type="entry name" value="NB-ARC DOMAIN-CONTAINING PROTEIN-RELATED"/>
    <property type="match status" value="1"/>
</dbReference>
<keyword evidence="5" id="KW-1185">Reference proteome</keyword>
<dbReference type="Gene3D" id="3.80.10.10">
    <property type="entry name" value="Ribonuclease Inhibitor"/>
    <property type="match status" value="1"/>
</dbReference>
<organism evidence="4 5">
    <name type="scientific">Lactuca virosa</name>
    <dbReference type="NCBI Taxonomy" id="75947"/>
    <lineage>
        <taxon>Eukaryota</taxon>
        <taxon>Viridiplantae</taxon>
        <taxon>Streptophyta</taxon>
        <taxon>Embryophyta</taxon>
        <taxon>Tracheophyta</taxon>
        <taxon>Spermatophyta</taxon>
        <taxon>Magnoliopsida</taxon>
        <taxon>eudicotyledons</taxon>
        <taxon>Gunneridae</taxon>
        <taxon>Pentapetalae</taxon>
        <taxon>asterids</taxon>
        <taxon>campanulids</taxon>
        <taxon>Asterales</taxon>
        <taxon>Asteraceae</taxon>
        <taxon>Cichorioideae</taxon>
        <taxon>Cichorieae</taxon>
        <taxon>Lactucinae</taxon>
        <taxon>Lactuca</taxon>
    </lineage>
</organism>